<dbReference type="Proteomes" id="UP000186666">
    <property type="component" value="Unassembled WGS sequence"/>
</dbReference>
<dbReference type="CDD" id="cd13653">
    <property type="entry name" value="PBP2_phosphate_like_1"/>
    <property type="match status" value="1"/>
</dbReference>
<dbReference type="SUPFAM" id="SSF53850">
    <property type="entry name" value="Periplasmic binding protein-like II"/>
    <property type="match status" value="1"/>
</dbReference>
<dbReference type="Gene3D" id="3.40.190.10">
    <property type="entry name" value="Periplasmic binding protein-like II"/>
    <property type="match status" value="2"/>
</dbReference>
<evidence type="ECO:0000256" key="2">
    <source>
        <dbReference type="ARBA" id="ARBA00004193"/>
    </source>
</evidence>
<keyword evidence="4" id="KW-0813">Transport</keyword>
<organism evidence="10 11">
    <name type="scientific">Paenibacillus macquariensis</name>
    <dbReference type="NCBI Taxonomy" id="948756"/>
    <lineage>
        <taxon>Bacteria</taxon>
        <taxon>Bacillati</taxon>
        <taxon>Bacillota</taxon>
        <taxon>Bacilli</taxon>
        <taxon>Bacillales</taxon>
        <taxon>Paenibacillaceae</taxon>
        <taxon>Paenibacillus</taxon>
    </lineage>
</organism>
<keyword evidence="7" id="KW-0449">Lipoprotein</keyword>
<gene>
    <name evidence="10" type="ORF">SAMN05421578_103549</name>
</gene>
<accession>A0ABY1JT97</accession>
<evidence type="ECO:0000256" key="8">
    <source>
        <dbReference type="SAM" id="SignalP"/>
    </source>
</evidence>
<name>A0ABY1JT97_9BACL</name>
<evidence type="ECO:0000313" key="11">
    <source>
        <dbReference type="Proteomes" id="UP000186666"/>
    </source>
</evidence>
<evidence type="ECO:0000256" key="3">
    <source>
        <dbReference type="ARBA" id="ARBA00011529"/>
    </source>
</evidence>
<comment type="subcellular location">
    <subcellularLocation>
        <location evidence="2">Cell membrane</location>
        <topology evidence="2">Lipid-anchor</topology>
    </subcellularLocation>
</comment>
<dbReference type="PANTHER" id="PTHR30570">
    <property type="entry name" value="PERIPLASMIC PHOSPHATE BINDING COMPONENT OF PHOSPHATE ABC TRANSPORTER"/>
    <property type="match status" value="1"/>
</dbReference>
<feature type="signal peptide" evidence="8">
    <location>
        <begin position="1"/>
        <end position="34"/>
    </location>
</feature>
<comment type="subunit">
    <text evidence="3">The complex is composed of two ATP-binding proteins (PstB), two transmembrane proteins (PstC and PstA) and a solute-binding protein (PstS).</text>
</comment>
<evidence type="ECO:0000256" key="7">
    <source>
        <dbReference type="ARBA" id="ARBA00023288"/>
    </source>
</evidence>
<keyword evidence="4" id="KW-0592">Phosphate transport</keyword>
<comment type="caution">
    <text evidence="10">The sequence shown here is derived from an EMBL/GenBank/DDBJ whole genome shotgun (WGS) entry which is preliminary data.</text>
</comment>
<comment type="function">
    <text evidence="1">Part of the ABC transporter complex PstSACB involved in phosphate import.</text>
</comment>
<proteinExistence type="predicted"/>
<evidence type="ECO:0000259" key="9">
    <source>
        <dbReference type="Pfam" id="PF12849"/>
    </source>
</evidence>
<dbReference type="EMBL" id="FTNK01000003">
    <property type="protein sequence ID" value="SIQ72293.1"/>
    <property type="molecule type" value="Genomic_DNA"/>
</dbReference>
<keyword evidence="5 8" id="KW-0732">Signal</keyword>
<evidence type="ECO:0000313" key="10">
    <source>
        <dbReference type="EMBL" id="SIQ72293.1"/>
    </source>
</evidence>
<sequence length="292" mass="30755">MRGVLQVKLFKKISLVAVTSVMLVSSALVGAVSAAPSQLSGKITVNGSTALLPLTLQAAKEFQKLNPKVKVAASGKGSVTGPQAVKKGIADIGACDWDASMDVPGFKAFSGQVANKVAVIPFATVVNNNVKVTDLSTDQLKGIYSGKITNWKDVGGDNADIVVITRAFGSGTRVNYQSKALSGGDITKKEKNYKEVGSSGDMKTAVATTPNSIGYIDLVYVTSDLKAVKFNGVAASTDNVINGSYKIWAYGYYMTKGQPTGATKAFIEYVQSSKFQQSSLKKLKFIPIAAMK</sequence>
<evidence type="ECO:0000256" key="5">
    <source>
        <dbReference type="ARBA" id="ARBA00022729"/>
    </source>
</evidence>
<dbReference type="InterPro" id="IPR050811">
    <property type="entry name" value="Phosphate_ABC_transporter"/>
</dbReference>
<feature type="chain" id="PRO_5046917796" evidence="8">
    <location>
        <begin position="35"/>
        <end position="292"/>
    </location>
</feature>
<evidence type="ECO:0000256" key="1">
    <source>
        <dbReference type="ARBA" id="ARBA00002841"/>
    </source>
</evidence>
<keyword evidence="6" id="KW-0564">Palmitate</keyword>
<reference evidence="10 11" key="1">
    <citation type="submission" date="2017-01" db="EMBL/GenBank/DDBJ databases">
        <authorList>
            <person name="Varghese N."/>
            <person name="Submissions S."/>
        </authorList>
    </citation>
    <scope>NUCLEOTIDE SEQUENCE [LARGE SCALE GENOMIC DNA]</scope>
    <source>
        <strain evidence="10 11">ATCC 23464</strain>
    </source>
</reference>
<feature type="domain" description="PBP" evidence="9">
    <location>
        <begin position="34"/>
        <end position="273"/>
    </location>
</feature>
<protein>
    <submittedName>
        <fullName evidence="10">Phosphate ABC transporter substrate-binding protein, PhoT family</fullName>
    </submittedName>
</protein>
<dbReference type="PANTHER" id="PTHR30570:SF4">
    <property type="entry name" value="PHOSPHATE-BINDING PROTEIN PSTS 1"/>
    <property type="match status" value="1"/>
</dbReference>
<dbReference type="Pfam" id="PF12849">
    <property type="entry name" value="PBP_like_2"/>
    <property type="match status" value="1"/>
</dbReference>
<evidence type="ECO:0000256" key="6">
    <source>
        <dbReference type="ARBA" id="ARBA00023139"/>
    </source>
</evidence>
<evidence type="ECO:0000256" key="4">
    <source>
        <dbReference type="ARBA" id="ARBA00022592"/>
    </source>
</evidence>
<keyword evidence="11" id="KW-1185">Reference proteome</keyword>
<dbReference type="InterPro" id="IPR024370">
    <property type="entry name" value="PBP_domain"/>
</dbReference>